<evidence type="ECO:0000256" key="1">
    <source>
        <dbReference type="SAM" id="MobiDB-lite"/>
    </source>
</evidence>
<feature type="compositionally biased region" description="Basic and acidic residues" evidence="1">
    <location>
        <begin position="43"/>
        <end position="86"/>
    </location>
</feature>
<dbReference type="OrthoDB" id="10305462at2759"/>
<name>A0A2P5FCD7_TREOI</name>
<dbReference type="Proteomes" id="UP000237000">
    <property type="component" value="Unassembled WGS sequence"/>
</dbReference>
<feature type="region of interest" description="Disordered" evidence="1">
    <location>
        <begin position="1"/>
        <end position="139"/>
    </location>
</feature>
<comment type="caution">
    <text evidence="2">The sequence shown here is derived from an EMBL/GenBank/DDBJ whole genome shotgun (WGS) entry which is preliminary data.</text>
</comment>
<dbReference type="AlphaFoldDB" id="A0A2P5FCD7"/>
<keyword evidence="3" id="KW-1185">Reference proteome</keyword>
<organism evidence="2 3">
    <name type="scientific">Trema orientale</name>
    <name type="common">Charcoal tree</name>
    <name type="synonym">Celtis orientalis</name>
    <dbReference type="NCBI Taxonomy" id="63057"/>
    <lineage>
        <taxon>Eukaryota</taxon>
        <taxon>Viridiplantae</taxon>
        <taxon>Streptophyta</taxon>
        <taxon>Embryophyta</taxon>
        <taxon>Tracheophyta</taxon>
        <taxon>Spermatophyta</taxon>
        <taxon>Magnoliopsida</taxon>
        <taxon>eudicotyledons</taxon>
        <taxon>Gunneridae</taxon>
        <taxon>Pentapetalae</taxon>
        <taxon>rosids</taxon>
        <taxon>fabids</taxon>
        <taxon>Rosales</taxon>
        <taxon>Cannabaceae</taxon>
        <taxon>Trema</taxon>
    </lineage>
</organism>
<protein>
    <submittedName>
        <fullName evidence="2">Uncharacterized protein</fullName>
    </submittedName>
</protein>
<feature type="compositionally biased region" description="Basic and acidic residues" evidence="1">
    <location>
        <begin position="97"/>
        <end position="139"/>
    </location>
</feature>
<evidence type="ECO:0000313" key="3">
    <source>
        <dbReference type="Proteomes" id="UP000237000"/>
    </source>
</evidence>
<evidence type="ECO:0000313" key="2">
    <source>
        <dbReference type="EMBL" id="PON95435.1"/>
    </source>
</evidence>
<dbReference type="EMBL" id="JXTC01000045">
    <property type="protein sequence ID" value="PON95435.1"/>
    <property type="molecule type" value="Genomic_DNA"/>
</dbReference>
<accession>A0A2P5FCD7</accession>
<reference evidence="3" key="1">
    <citation type="submission" date="2016-06" db="EMBL/GenBank/DDBJ databases">
        <title>Parallel loss of symbiosis genes in relatives of nitrogen-fixing non-legume Parasponia.</title>
        <authorList>
            <person name="Van Velzen R."/>
            <person name="Holmer R."/>
            <person name="Bu F."/>
            <person name="Rutten L."/>
            <person name="Van Zeijl A."/>
            <person name="Liu W."/>
            <person name="Santuari L."/>
            <person name="Cao Q."/>
            <person name="Sharma T."/>
            <person name="Shen D."/>
            <person name="Roswanjaya Y."/>
            <person name="Wardhani T."/>
            <person name="Kalhor M.S."/>
            <person name="Jansen J."/>
            <person name="Van den Hoogen J."/>
            <person name="Gungor B."/>
            <person name="Hartog M."/>
            <person name="Hontelez J."/>
            <person name="Verver J."/>
            <person name="Yang W.-C."/>
            <person name="Schijlen E."/>
            <person name="Repin R."/>
            <person name="Schilthuizen M."/>
            <person name="Schranz E."/>
            <person name="Heidstra R."/>
            <person name="Miyata K."/>
            <person name="Fedorova E."/>
            <person name="Kohlen W."/>
            <person name="Bisseling T."/>
            <person name="Smit S."/>
            <person name="Geurts R."/>
        </authorList>
    </citation>
    <scope>NUCLEOTIDE SEQUENCE [LARGE SCALE GENOMIC DNA]</scope>
    <source>
        <strain evidence="3">cv. RG33-2</strain>
    </source>
</reference>
<dbReference type="InParanoid" id="A0A2P5FCD7"/>
<proteinExistence type="predicted"/>
<gene>
    <name evidence="2" type="ORF">TorRG33x02_089570</name>
</gene>
<sequence>MGCGVSQFEQKEPEHHHQQPNADRPLFSKVEDGTGDEVLDADNSMKEMTENKSGDQNQDKVDEHRSQNQGIKDKEKVHPNREEDCLNKFPGSPSFREYCDSDRGSGGRRNNGIDDQKIISRMEEPPDVDKGSRVQSVKRESRVRRIRYAISRSMQGRKSLLNASCYNPNYESSLNNHQKPVAKPL</sequence>